<dbReference type="PANTHER" id="PTHR46170:SF1">
    <property type="entry name" value="GATOR COMPLEX PROTEIN WDR59"/>
    <property type="match status" value="1"/>
</dbReference>
<dbReference type="InterPro" id="IPR049567">
    <property type="entry name" value="WDR59-like"/>
</dbReference>
<dbReference type="Gene3D" id="2.130.10.10">
    <property type="entry name" value="YVTN repeat-like/Quinoprotein amine dehydrogenase"/>
    <property type="match status" value="1"/>
</dbReference>
<feature type="repeat" description="WD" evidence="3">
    <location>
        <begin position="102"/>
        <end position="144"/>
    </location>
</feature>
<evidence type="ECO:0000256" key="2">
    <source>
        <dbReference type="ARBA" id="ARBA00022737"/>
    </source>
</evidence>
<dbReference type="PROSITE" id="PS50082">
    <property type="entry name" value="WD_REPEATS_2"/>
    <property type="match status" value="1"/>
</dbReference>
<dbReference type="InterPro" id="IPR015943">
    <property type="entry name" value="WD40/YVTN_repeat-like_dom_sf"/>
</dbReference>
<dbReference type="PANTHER" id="PTHR46170">
    <property type="entry name" value="GATOR COMPLEX PROTEIN WDR59"/>
    <property type="match status" value="1"/>
</dbReference>
<dbReference type="AlphaFoldDB" id="A0A7M7H9N1"/>
<sequence length="227" mass="25688">MSKHWGRDYVVTEHRDLQANTMAVDVTGNHVLLAGRRYLAIKHLDEEPLRKFHRQSKYEVGSAELNPNLANCHLCTISSNTRVEILSFMGNNGYELQPTHSLRAHTRVVSDLNWHPKDPDILATCSIDTYIHIWDIRDQRKPSLSLSAVAGASQVRWNVLSPNMLATAHDGDIKIWDQRKGNSPVQYIAAHLTKIHGLDCCPFQQNQLAIAQSKFLIPIIRAELKVS</sequence>
<dbReference type="SMART" id="SM00320">
    <property type="entry name" value="WD40"/>
    <property type="match status" value="2"/>
</dbReference>
<evidence type="ECO:0000313" key="5">
    <source>
        <dbReference type="Proteomes" id="UP000002358"/>
    </source>
</evidence>
<dbReference type="SMR" id="A0A7M7H9N1"/>
<keyword evidence="5" id="KW-1185">Reference proteome</keyword>
<dbReference type="PROSITE" id="PS50294">
    <property type="entry name" value="WD_REPEATS_REGION"/>
    <property type="match status" value="1"/>
</dbReference>
<name>A0A7M7H9N1_NASVI</name>
<reference evidence="4" key="1">
    <citation type="submission" date="2021-01" db="UniProtKB">
        <authorList>
            <consortium name="EnsemblMetazoa"/>
        </authorList>
    </citation>
    <scope>IDENTIFICATION</scope>
</reference>
<accession>A0A7M7H9N1</accession>
<evidence type="ECO:0000256" key="1">
    <source>
        <dbReference type="ARBA" id="ARBA00022574"/>
    </source>
</evidence>
<dbReference type="GO" id="GO:1904263">
    <property type="term" value="P:positive regulation of TORC1 signaling"/>
    <property type="evidence" value="ECO:0007669"/>
    <property type="project" value="TreeGrafter"/>
</dbReference>
<dbReference type="InterPro" id="IPR001680">
    <property type="entry name" value="WD40_rpt"/>
</dbReference>
<dbReference type="InterPro" id="IPR036322">
    <property type="entry name" value="WD40_repeat_dom_sf"/>
</dbReference>
<dbReference type="OrthoDB" id="311712at2759"/>
<evidence type="ECO:0000313" key="4">
    <source>
        <dbReference type="EnsemblMetazoa" id="XP_008215212"/>
    </source>
</evidence>
<dbReference type="KEGG" id="nvi:103317791"/>
<dbReference type="RefSeq" id="XP_016836870.1">
    <property type="nucleotide sequence ID" value="XM_016981381.3"/>
</dbReference>
<dbReference type="GeneID" id="103317791"/>
<protein>
    <submittedName>
        <fullName evidence="4">Uncharacterized protein</fullName>
    </submittedName>
</protein>
<dbReference type="GO" id="GO:0035859">
    <property type="term" value="C:Seh1-associated complex"/>
    <property type="evidence" value="ECO:0007669"/>
    <property type="project" value="TreeGrafter"/>
</dbReference>
<dbReference type="PROSITE" id="PS00678">
    <property type="entry name" value="WD_REPEATS_1"/>
    <property type="match status" value="1"/>
</dbReference>
<proteinExistence type="predicted"/>
<evidence type="ECO:0000256" key="3">
    <source>
        <dbReference type="PROSITE-ProRule" id="PRU00221"/>
    </source>
</evidence>
<dbReference type="EnsemblMetazoa" id="XM_008216990">
    <property type="protein sequence ID" value="XP_008215212"/>
    <property type="gene ID" value="LOC103317791"/>
</dbReference>
<dbReference type="SUPFAM" id="SSF50978">
    <property type="entry name" value="WD40 repeat-like"/>
    <property type="match status" value="1"/>
</dbReference>
<dbReference type="GO" id="GO:0035591">
    <property type="term" value="F:signaling adaptor activity"/>
    <property type="evidence" value="ECO:0007669"/>
    <property type="project" value="TreeGrafter"/>
</dbReference>
<keyword evidence="2" id="KW-0677">Repeat</keyword>
<dbReference type="RefSeq" id="XP_008215212.2">
    <property type="nucleotide sequence ID" value="XM_008216990.4"/>
</dbReference>
<dbReference type="Pfam" id="PF00400">
    <property type="entry name" value="WD40"/>
    <property type="match status" value="1"/>
</dbReference>
<organism evidence="4 5">
    <name type="scientific">Nasonia vitripennis</name>
    <name type="common">Parasitic wasp</name>
    <dbReference type="NCBI Taxonomy" id="7425"/>
    <lineage>
        <taxon>Eukaryota</taxon>
        <taxon>Metazoa</taxon>
        <taxon>Ecdysozoa</taxon>
        <taxon>Arthropoda</taxon>
        <taxon>Hexapoda</taxon>
        <taxon>Insecta</taxon>
        <taxon>Pterygota</taxon>
        <taxon>Neoptera</taxon>
        <taxon>Endopterygota</taxon>
        <taxon>Hymenoptera</taxon>
        <taxon>Apocrita</taxon>
        <taxon>Proctotrupomorpha</taxon>
        <taxon>Chalcidoidea</taxon>
        <taxon>Pteromalidae</taxon>
        <taxon>Pteromalinae</taxon>
        <taxon>Nasonia</taxon>
    </lineage>
</organism>
<dbReference type="GO" id="GO:0034198">
    <property type="term" value="P:cellular response to amino acid starvation"/>
    <property type="evidence" value="ECO:0007669"/>
    <property type="project" value="TreeGrafter"/>
</dbReference>
<dbReference type="InParanoid" id="A0A7M7H9N1"/>
<dbReference type="Proteomes" id="UP000002358">
    <property type="component" value="Chromosome 1"/>
</dbReference>
<dbReference type="EnsemblMetazoa" id="XM_016981381">
    <property type="protein sequence ID" value="XP_016836870"/>
    <property type="gene ID" value="LOC103317791"/>
</dbReference>
<dbReference type="GO" id="GO:0005774">
    <property type="term" value="C:vacuolar membrane"/>
    <property type="evidence" value="ECO:0007669"/>
    <property type="project" value="TreeGrafter"/>
</dbReference>
<dbReference type="InterPro" id="IPR019775">
    <property type="entry name" value="WD40_repeat_CS"/>
</dbReference>
<keyword evidence="1 3" id="KW-0853">WD repeat</keyword>